<reference evidence="1" key="1">
    <citation type="submission" date="2021-03" db="EMBL/GenBank/DDBJ databases">
        <authorList>
            <person name="Tagirdzhanova G."/>
        </authorList>
    </citation>
    <scope>NUCLEOTIDE SEQUENCE</scope>
</reference>
<name>A0A8H3EQ07_9LECA</name>
<dbReference type="Proteomes" id="UP000664534">
    <property type="component" value="Unassembled WGS sequence"/>
</dbReference>
<evidence type="ECO:0000313" key="2">
    <source>
        <dbReference type="Proteomes" id="UP000664534"/>
    </source>
</evidence>
<protein>
    <submittedName>
        <fullName evidence="1">Uncharacterized protein</fullName>
    </submittedName>
</protein>
<proteinExistence type="predicted"/>
<sequence>MNRSQHIPSDYHEQLSLKDRAVWMLGHRQFFNWQPNETAVQKTGPANAIRRLILDQDFLADIPNDGFSWECGLNDEENVRVRIWYSPCNFSEEEVAAMTRDMLDIAQWLCKVDSWEKKVQVARNGMPK</sequence>
<keyword evidence="2" id="KW-1185">Reference proteome</keyword>
<accession>A0A8H3EQ07</accession>
<gene>
    <name evidence="1" type="ORF">IMSHALPRED_006580</name>
</gene>
<dbReference type="EMBL" id="CAJPDT010000004">
    <property type="protein sequence ID" value="CAF9908102.1"/>
    <property type="molecule type" value="Genomic_DNA"/>
</dbReference>
<evidence type="ECO:0000313" key="1">
    <source>
        <dbReference type="EMBL" id="CAF9908102.1"/>
    </source>
</evidence>
<comment type="caution">
    <text evidence="1">The sequence shown here is derived from an EMBL/GenBank/DDBJ whole genome shotgun (WGS) entry which is preliminary data.</text>
</comment>
<dbReference type="AlphaFoldDB" id="A0A8H3EQ07"/>
<organism evidence="1 2">
    <name type="scientific">Imshaugia aleurites</name>
    <dbReference type="NCBI Taxonomy" id="172621"/>
    <lineage>
        <taxon>Eukaryota</taxon>
        <taxon>Fungi</taxon>
        <taxon>Dikarya</taxon>
        <taxon>Ascomycota</taxon>
        <taxon>Pezizomycotina</taxon>
        <taxon>Lecanoromycetes</taxon>
        <taxon>OSLEUM clade</taxon>
        <taxon>Lecanoromycetidae</taxon>
        <taxon>Lecanorales</taxon>
        <taxon>Lecanorineae</taxon>
        <taxon>Parmeliaceae</taxon>
        <taxon>Imshaugia</taxon>
    </lineage>
</organism>